<accession>A0A484F5X6</accession>
<gene>
    <name evidence="2" type="ORF">C7391_0933</name>
</gene>
<dbReference type="Pfam" id="PF01978">
    <property type="entry name" value="TrmB"/>
    <property type="match status" value="1"/>
</dbReference>
<protein>
    <submittedName>
        <fullName evidence="2">Transcriptional regulator</fullName>
    </submittedName>
</protein>
<dbReference type="InterPro" id="IPR036390">
    <property type="entry name" value="WH_DNA-bd_sf"/>
</dbReference>
<comment type="caution">
    <text evidence="2">The sequence shown here is derived from an EMBL/GenBank/DDBJ whole genome shotgun (WGS) entry which is preliminary data.</text>
</comment>
<dbReference type="InterPro" id="IPR051797">
    <property type="entry name" value="TrmB-like"/>
</dbReference>
<reference evidence="2 3" key="1">
    <citation type="submission" date="2019-03" db="EMBL/GenBank/DDBJ databases">
        <title>Genomic Encyclopedia of Type Strains, Phase IV (KMG-IV): sequencing the most valuable type-strain genomes for metagenomic binning, comparative biology and taxonomic classification.</title>
        <authorList>
            <person name="Goeker M."/>
        </authorList>
    </citation>
    <scope>NUCLEOTIDE SEQUENCE [LARGE SCALE GENOMIC DNA]</scope>
    <source>
        <strain evidence="2 3">DSM 13328</strain>
    </source>
</reference>
<dbReference type="AlphaFoldDB" id="A0A484F5X6"/>
<dbReference type="RefSeq" id="WP_166627407.1">
    <property type="nucleotide sequence ID" value="NZ_JAHDUW010000003.1"/>
</dbReference>
<organism evidence="2 3">
    <name type="scientific">Methanimicrococcus blatticola</name>
    <dbReference type="NCBI Taxonomy" id="91560"/>
    <lineage>
        <taxon>Archaea</taxon>
        <taxon>Methanobacteriati</taxon>
        <taxon>Methanobacteriota</taxon>
        <taxon>Stenosarchaea group</taxon>
        <taxon>Methanomicrobia</taxon>
        <taxon>Methanosarcinales</taxon>
        <taxon>Methanosarcinaceae</taxon>
        <taxon>Methanimicrococcus</taxon>
    </lineage>
</organism>
<feature type="domain" description="Transcription regulator TrmB N-terminal" evidence="1">
    <location>
        <begin position="11"/>
        <end position="77"/>
    </location>
</feature>
<dbReference type="OrthoDB" id="30795at2157"/>
<dbReference type="Gene3D" id="1.10.10.10">
    <property type="entry name" value="Winged helix-like DNA-binding domain superfamily/Winged helix DNA-binding domain"/>
    <property type="match status" value="1"/>
</dbReference>
<dbReference type="Proteomes" id="UP000294855">
    <property type="component" value="Unassembled WGS sequence"/>
</dbReference>
<dbReference type="InterPro" id="IPR036388">
    <property type="entry name" value="WH-like_DNA-bd_sf"/>
</dbReference>
<evidence type="ECO:0000259" key="1">
    <source>
        <dbReference type="Pfam" id="PF01978"/>
    </source>
</evidence>
<keyword evidence="3" id="KW-1185">Reference proteome</keyword>
<dbReference type="SUPFAM" id="SSF46785">
    <property type="entry name" value="Winged helix' DNA-binding domain"/>
    <property type="match status" value="1"/>
</dbReference>
<dbReference type="PANTHER" id="PTHR34293:SF1">
    <property type="entry name" value="HTH-TYPE TRANSCRIPTIONAL REGULATOR TRMBL2"/>
    <property type="match status" value="1"/>
</dbReference>
<evidence type="ECO:0000313" key="3">
    <source>
        <dbReference type="Proteomes" id="UP000294855"/>
    </source>
</evidence>
<evidence type="ECO:0000313" key="2">
    <source>
        <dbReference type="EMBL" id="TDQ68740.1"/>
    </source>
</evidence>
<sequence length="296" mass="33747">MILSGTLISNLKKLGLSENEAKAYVCLVIKKQSSAREVHEFTDIPRAKVYEVLDGLVEKRFAQILKGTPIHYTATDPDELMRMLKETFESISAEIIQDFEEMEINIVDEADHESESTRIQYLRSEWTIRKKISELLDETNKNLIIFSRSPEILKRIESELVSIKKRVNVIILVDSKDGYEDISLPVTIYPENVRPLLKELEDSHLSVQKCFIISDVKKAIAIGEINSKLEAHYIVQPVIDYLYKTIYYFVSNADTIVLPPEFHEPEASAAKKTSGRKSCSKKVPSITITGPLCRKK</sequence>
<dbReference type="InterPro" id="IPR002831">
    <property type="entry name" value="Tscrpt_reg_TrmB_N"/>
</dbReference>
<name>A0A484F5X6_9EURY</name>
<dbReference type="EMBL" id="SNYS01000008">
    <property type="protein sequence ID" value="TDQ68740.1"/>
    <property type="molecule type" value="Genomic_DNA"/>
</dbReference>
<proteinExistence type="predicted"/>
<dbReference type="PANTHER" id="PTHR34293">
    <property type="entry name" value="HTH-TYPE TRANSCRIPTIONAL REGULATOR TRMBL2"/>
    <property type="match status" value="1"/>
</dbReference>